<proteinExistence type="predicted"/>
<dbReference type="InterPro" id="IPR050602">
    <property type="entry name" value="Malonyl-ACP_OMT"/>
</dbReference>
<evidence type="ECO:0000256" key="2">
    <source>
        <dbReference type="ARBA" id="ARBA00022679"/>
    </source>
</evidence>
<dbReference type="GO" id="GO:0008168">
    <property type="term" value="F:methyltransferase activity"/>
    <property type="evidence" value="ECO:0007669"/>
    <property type="project" value="UniProtKB-KW"/>
</dbReference>
<dbReference type="PANTHER" id="PTHR13090:SF1">
    <property type="entry name" value="ARGININE-HYDROXYLASE NDUFAF5, MITOCHONDRIAL"/>
    <property type="match status" value="1"/>
</dbReference>
<evidence type="ECO:0000313" key="4">
    <source>
        <dbReference type="Proteomes" id="UP000033632"/>
    </source>
</evidence>
<dbReference type="STRING" id="443610.VE25_17965"/>
<keyword evidence="2" id="KW-0808">Transferase</keyword>
<name>A0A0F5FPC0_9HYPH</name>
<dbReference type="Gene3D" id="3.40.50.150">
    <property type="entry name" value="Vaccinia Virus protein VP39"/>
    <property type="match status" value="1"/>
</dbReference>
<dbReference type="EMBL" id="JZEX01000151">
    <property type="protein sequence ID" value="KKB10435.1"/>
    <property type="molecule type" value="Genomic_DNA"/>
</dbReference>
<protein>
    <recommendedName>
        <fullName evidence="5">SAM-dependent methyltransferase</fullName>
    </recommendedName>
</protein>
<evidence type="ECO:0000313" key="3">
    <source>
        <dbReference type="EMBL" id="KKB10435.1"/>
    </source>
</evidence>
<dbReference type="Proteomes" id="UP000033632">
    <property type="component" value="Unassembled WGS sequence"/>
</dbReference>
<sequence>MTVPKIFDRARVARNLARRPEERDDFVTRLVLADLEERLATLTRRIGKALVLGPDVEALPAHGRTALGPFEFRRLSTLGREDVLDLPGEGYDLVVSLLDLQVVNDVPGYLKQLTLALAPDGLLLVAALGGESLTELRNAFLTADTQVSGGAYARVAPFIPVRDGGGLLQRAGLALPVADVETHVVRYSSPLALMREVKALGAANPLLDRPGRMATPRLIAAACEAYEHIAGDHDGRVRATLEILWLSGWAPHESQQKPLKPGSATVSLTKVLGDKTGR</sequence>
<accession>A0A0F5FPC0</accession>
<dbReference type="RefSeq" id="WP_046110044.1">
    <property type="nucleotide sequence ID" value="NZ_JZEX01000151.1"/>
</dbReference>
<dbReference type="PATRIC" id="fig|443610.3.peg.1896"/>
<gene>
    <name evidence="3" type="ORF">VE25_17965</name>
</gene>
<evidence type="ECO:0000256" key="1">
    <source>
        <dbReference type="ARBA" id="ARBA00022603"/>
    </source>
</evidence>
<evidence type="ECO:0008006" key="5">
    <source>
        <dbReference type="Google" id="ProtNLM"/>
    </source>
</evidence>
<keyword evidence="4" id="KW-1185">Reference proteome</keyword>
<dbReference type="PANTHER" id="PTHR13090">
    <property type="entry name" value="ARGININE-HYDROXYLASE NDUFAF5, MITOCHONDRIAL"/>
    <property type="match status" value="1"/>
</dbReference>
<dbReference type="AlphaFoldDB" id="A0A0F5FPC0"/>
<keyword evidence="1" id="KW-0489">Methyltransferase</keyword>
<organism evidence="3 4">
    <name type="scientific">Devosia geojensis</name>
    <dbReference type="NCBI Taxonomy" id="443610"/>
    <lineage>
        <taxon>Bacteria</taxon>
        <taxon>Pseudomonadati</taxon>
        <taxon>Pseudomonadota</taxon>
        <taxon>Alphaproteobacteria</taxon>
        <taxon>Hyphomicrobiales</taxon>
        <taxon>Devosiaceae</taxon>
        <taxon>Devosia</taxon>
    </lineage>
</organism>
<dbReference type="OrthoDB" id="9793723at2"/>
<dbReference type="GO" id="GO:0032259">
    <property type="term" value="P:methylation"/>
    <property type="evidence" value="ECO:0007669"/>
    <property type="project" value="UniProtKB-KW"/>
</dbReference>
<dbReference type="InterPro" id="IPR029063">
    <property type="entry name" value="SAM-dependent_MTases_sf"/>
</dbReference>
<dbReference type="SUPFAM" id="SSF53335">
    <property type="entry name" value="S-adenosyl-L-methionine-dependent methyltransferases"/>
    <property type="match status" value="1"/>
</dbReference>
<comment type="caution">
    <text evidence="3">The sequence shown here is derived from an EMBL/GenBank/DDBJ whole genome shotgun (WGS) entry which is preliminary data.</text>
</comment>
<reference evidence="3 4" key="1">
    <citation type="submission" date="2015-03" db="EMBL/GenBank/DDBJ databases">
        <authorList>
            <person name="Hassan Y.I."/>
            <person name="Lepp D."/>
            <person name="Li X.-Z."/>
            <person name="Zhou T."/>
        </authorList>
    </citation>
    <scope>NUCLEOTIDE SEQUENCE [LARGE SCALE GENOMIC DNA]</scope>
    <source>
        <strain evidence="3 4">BD-c194</strain>
    </source>
</reference>